<keyword evidence="4" id="KW-0479">Metal-binding</keyword>
<dbReference type="CDD" id="cd00483">
    <property type="entry name" value="HPPK"/>
    <property type="match status" value="1"/>
</dbReference>
<dbReference type="Gene3D" id="3.90.470.20">
    <property type="entry name" value="4'-phosphopantetheinyl transferase domain"/>
    <property type="match status" value="1"/>
</dbReference>
<evidence type="ECO:0000313" key="12">
    <source>
        <dbReference type="Proteomes" id="UP000077096"/>
    </source>
</evidence>
<dbReference type="GO" id="GO:0000287">
    <property type="term" value="F:magnesium ion binding"/>
    <property type="evidence" value="ECO:0007669"/>
    <property type="project" value="InterPro"/>
</dbReference>
<proteinExistence type="predicted"/>
<dbReference type="SUPFAM" id="SSF56214">
    <property type="entry name" value="4'-phosphopantetheinyl transferase"/>
    <property type="match status" value="1"/>
</dbReference>
<dbReference type="InterPro" id="IPR000550">
    <property type="entry name" value="Hppk"/>
</dbReference>
<evidence type="ECO:0000256" key="8">
    <source>
        <dbReference type="ARBA" id="ARBA00022842"/>
    </source>
</evidence>
<dbReference type="Proteomes" id="UP000077096">
    <property type="component" value="Chromosome"/>
</dbReference>
<dbReference type="NCBIfam" id="TIGR00556">
    <property type="entry name" value="pantethn_trn"/>
    <property type="match status" value="1"/>
</dbReference>
<dbReference type="SUPFAM" id="SSF55083">
    <property type="entry name" value="6-hydroxymethyl-7,8-dihydropterin pyrophosphokinase, HPPK"/>
    <property type="match status" value="1"/>
</dbReference>
<dbReference type="AlphaFoldDB" id="A0A172T452"/>
<sequence length="280" mass="32266">MIVGLGNDIVDISRVDERLEKRILTEEERENKDGKITKEYIAGRFALKESYFKALYTGISGNSFQDISFLNRRDGSVFLMLHKYKPSKNGIYNFVYASLSHDSFAYATVLLEKIEGKVFIGIGTNLGKREENIQKALEKLTEISKIVSVSNIIETEPYGKTDQPTFLNCVVEIDTNLTPNALLEELLRIEKEMGRIRIEKWGPRVIDLDILFYGNLVLKNENLTVPHYDFENRIFFVKPMLEIAPDFVHPISLKTMSEIFDELKSKSLNNNMHPLNSWEF</sequence>
<dbReference type="GO" id="GO:0005524">
    <property type="term" value="F:ATP binding"/>
    <property type="evidence" value="ECO:0007669"/>
    <property type="project" value="UniProtKB-KW"/>
</dbReference>
<evidence type="ECO:0000256" key="6">
    <source>
        <dbReference type="ARBA" id="ARBA00022777"/>
    </source>
</evidence>
<dbReference type="GO" id="GO:0006633">
    <property type="term" value="P:fatty acid biosynthetic process"/>
    <property type="evidence" value="ECO:0007669"/>
    <property type="project" value="InterPro"/>
</dbReference>
<dbReference type="InterPro" id="IPR004568">
    <property type="entry name" value="Ppantetheine-prot_Trfase_dom"/>
</dbReference>
<keyword evidence="5" id="KW-0547">Nucleotide-binding</keyword>
<dbReference type="GO" id="GO:0046656">
    <property type="term" value="P:folic acid biosynthetic process"/>
    <property type="evidence" value="ECO:0007669"/>
    <property type="project" value="UniProtKB-KW"/>
</dbReference>
<evidence type="ECO:0000259" key="10">
    <source>
        <dbReference type="PROSITE" id="PS00794"/>
    </source>
</evidence>
<dbReference type="PATRIC" id="fig|93466.3.peg.1567"/>
<dbReference type="OrthoDB" id="9808041at2"/>
<dbReference type="InterPro" id="IPR035907">
    <property type="entry name" value="Hppk_sf"/>
</dbReference>
<comment type="pathway">
    <text evidence="1">Cofactor biosynthesis; tetrahydrofolate biosynthesis; 2-amino-4-hydroxy-6-hydroxymethyl-7,8-dihydropteridine diphosphate from 7,8-dihydroneopterin triphosphate: step 4/4.</text>
</comment>
<evidence type="ECO:0000313" key="11">
    <source>
        <dbReference type="EMBL" id="ANE41798.1"/>
    </source>
</evidence>
<keyword evidence="3 11" id="KW-0808">Transferase</keyword>
<evidence type="ECO:0000256" key="4">
    <source>
        <dbReference type="ARBA" id="ARBA00022723"/>
    </source>
</evidence>
<dbReference type="GO" id="GO:0003848">
    <property type="term" value="F:2-amino-4-hydroxy-6-hydroxymethyldihydropteridine diphosphokinase activity"/>
    <property type="evidence" value="ECO:0007669"/>
    <property type="project" value="UniProtKB-EC"/>
</dbReference>
<evidence type="ECO:0000256" key="9">
    <source>
        <dbReference type="ARBA" id="ARBA00022909"/>
    </source>
</evidence>
<dbReference type="Pfam" id="PF01648">
    <property type="entry name" value="ACPS"/>
    <property type="match status" value="1"/>
</dbReference>
<keyword evidence="8" id="KW-0460">Magnesium</keyword>
<evidence type="ECO:0000256" key="1">
    <source>
        <dbReference type="ARBA" id="ARBA00005051"/>
    </source>
</evidence>
<gene>
    <name evidence="11" type="primary">acpS</name>
    <name evidence="11" type="ORF">JM64_07410</name>
</gene>
<dbReference type="PROSITE" id="PS00794">
    <property type="entry name" value="HPPK"/>
    <property type="match status" value="1"/>
</dbReference>
<dbReference type="InterPro" id="IPR008278">
    <property type="entry name" value="4-PPantetheinyl_Trfase_dom"/>
</dbReference>
<evidence type="ECO:0000256" key="3">
    <source>
        <dbReference type="ARBA" id="ARBA00022679"/>
    </source>
</evidence>
<dbReference type="GO" id="GO:0016301">
    <property type="term" value="F:kinase activity"/>
    <property type="evidence" value="ECO:0007669"/>
    <property type="project" value="UniProtKB-KW"/>
</dbReference>
<dbReference type="Gene3D" id="3.30.70.560">
    <property type="entry name" value="7,8-Dihydro-6-hydroxymethylpterin-pyrophosphokinase HPPK"/>
    <property type="match status" value="1"/>
</dbReference>
<dbReference type="KEGG" id="fng:JM64_07410"/>
<dbReference type="InterPro" id="IPR037143">
    <property type="entry name" value="4-PPantetheinyl_Trfase_dom_sf"/>
</dbReference>
<protein>
    <recommendedName>
        <fullName evidence="2">2-amino-4-hydroxy-6-hydroxymethyldihydropteridine diphosphokinase</fullName>
        <ecNumber evidence="2">2.7.6.3</ecNumber>
    </recommendedName>
</protein>
<evidence type="ECO:0000256" key="2">
    <source>
        <dbReference type="ARBA" id="ARBA00013253"/>
    </source>
</evidence>
<dbReference type="EC" id="2.7.6.3" evidence="2"/>
<accession>A0A172T452</accession>
<organism evidence="11 12">
    <name type="scientific">Fervidobacterium pennivorans</name>
    <dbReference type="NCBI Taxonomy" id="93466"/>
    <lineage>
        <taxon>Bacteria</taxon>
        <taxon>Thermotogati</taxon>
        <taxon>Thermotogota</taxon>
        <taxon>Thermotogae</taxon>
        <taxon>Thermotogales</taxon>
        <taxon>Fervidobacteriaceae</taxon>
        <taxon>Fervidobacterium</taxon>
    </lineage>
</organism>
<evidence type="ECO:0000256" key="5">
    <source>
        <dbReference type="ARBA" id="ARBA00022741"/>
    </source>
</evidence>
<dbReference type="GO" id="GO:0008897">
    <property type="term" value="F:holo-[acyl-carrier-protein] synthase activity"/>
    <property type="evidence" value="ECO:0007669"/>
    <property type="project" value="InterPro"/>
</dbReference>
<dbReference type="EMBL" id="CP011393">
    <property type="protein sequence ID" value="ANE41798.1"/>
    <property type="molecule type" value="Genomic_DNA"/>
</dbReference>
<keyword evidence="9" id="KW-0289">Folate biosynthesis</keyword>
<keyword evidence="7" id="KW-0067">ATP-binding</keyword>
<dbReference type="PANTHER" id="PTHR43071">
    <property type="entry name" value="2-AMINO-4-HYDROXY-6-HYDROXYMETHYLDIHYDROPTERIDINE PYROPHOSPHOKINASE"/>
    <property type="match status" value="1"/>
</dbReference>
<dbReference type="UniPathway" id="UPA00077">
    <property type="reaction ID" value="UER00155"/>
</dbReference>
<dbReference type="PANTHER" id="PTHR43071:SF1">
    <property type="entry name" value="2-AMINO-4-HYDROXY-6-HYDROXYMETHYLDIHYDROPTERIDINE PYROPHOSPHOKINASE"/>
    <property type="match status" value="1"/>
</dbReference>
<dbReference type="GO" id="GO:0046654">
    <property type="term" value="P:tetrahydrofolate biosynthetic process"/>
    <property type="evidence" value="ECO:0007669"/>
    <property type="project" value="UniProtKB-UniPathway"/>
</dbReference>
<feature type="domain" description="7,8-dihydro-6-hydroxymethylpterin-pyrophosphokinase" evidence="10">
    <location>
        <begin position="200"/>
        <end position="211"/>
    </location>
</feature>
<dbReference type="NCBIfam" id="TIGR01498">
    <property type="entry name" value="folK"/>
    <property type="match status" value="1"/>
</dbReference>
<reference evidence="11 12" key="1">
    <citation type="submission" date="2014-08" db="EMBL/GenBank/DDBJ databases">
        <title>Fervidobacterium pennivorans DYC genome.</title>
        <authorList>
            <person name="Wushke S."/>
        </authorList>
    </citation>
    <scope>NUCLEOTIDE SEQUENCE [LARGE SCALE GENOMIC DNA]</scope>
    <source>
        <strain evidence="11 12">DYC</strain>
    </source>
</reference>
<keyword evidence="6 11" id="KW-0418">Kinase</keyword>
<dbReference type="Pfam" id="PF01288">
    <property type="entry name" value="HPPK"/>
    <property type="match status" value="1"/>
</dbReference>
<name>A0A172T452_FERPE</name>
<evidence type="ECO:0000256" key="7">
    <source>
        <dbReference type="ARBA" id="ARBA00022840"/>
    </source>
</evidence>